<dbReference type="SUPFAM" id="SSF89392">
    <property type="entry name" value="Prokaryotic lipoproteins and lipoprotein localization factors"/>
    <property type="match status" value="1"/>
</dbReference>
<name>A0A1I2SZV5_9GAMM</name>
<keyword evidence="7 10" id="KW-0574">Periplasm</keyword>
<sequence length="211" mass="23672" precursor="true">MRKIGKYCAMACLALVSLLAQAETPTESLKKVLKGYDRFSANFEQVTRKDQGATAEVLKGSMKISRPGLFRWETASPFPQLIVSDGEYVWIYDPDLEQATRKPADPKQTNGAALILNGDVAELAEQFEIYLPINEESQQLFELLPKDTQSSFQRIRLFFTQGVMSELMLQDVLGQQTTILLKDSVINEPMDASLFKFTPPNGTDVIVSNER</sequence>
<feature type="chain" id="PRO_5011800251" description="Outer-membrane lipoprotein carrier protein" evidence="10">
    <location>
        <begin position="23"/>
        <end position="211"/>
    </location>
</feature>
<dbReference type="InterPro" id="IPR029046">
    <property type="entry name" value="LolA/LolB/LppX"/>
</dbReference>
<protein>
    <recommendedName>
        <fullName evidence="4 10">Outer-membrane lipoprotein carrier protein</fullName>
    </recommendedName>
</protein>
<dbReference type="InterPro" id="IPR018323">
    <property type="entry name" value="OM_lipoprot_carrier_LolA_Pbac"/>
</dbReference>
<dbReference type="GO" id="GO:0030288">
    <property type="term" value="C:outer membrane-bounded periplasmic space"/>
    <property type="evidence" value="ECO:0007669"/>
    <property type="project" value="TreeGrafter"/>
</dbReference>
<evidence type="ECO:0000256" key="3">
    <source>
        <dbReference type="ARBA" id="ARBA00011245"/>
    </source>
</evidence>
<evidence type="ECO:0000256" key="7">
    <source>
        <dbReference type="ARBA" id="ARBA00022764"/>
    </source>
</evidence>
<comment type="function">
    <text evidence="10">Participates in the translocation of lipoproteins from the inner membrane to the outer membrane. Only forms a complex with a lipoprotein if the residue after the N-terminal Cys is not an aspartate (The Asp acts as a targeting signal to indicate that the lipoprotein should stay in the inner membrane).</text>
</comment>
<dbReference type="PANTHER" id="PTHR35869:SF1">
    <property type="entry name" value="OUTER-MEMBRANE LIPOPROTEIN CARRIER PROTEIN"/>
    <property type="match status" value="1"/>
</dbReference>
<dbReference type="GO" id="GO:0042953">
    <property type="term" value="P:lipoprotein transport"/>
    <property type="evidence" value="ECO:0007669"/>
    <property type="project" value="InterPro"/>
</dbReference>
<dbReference type="Pfam" id="PF03548">
    <property type="entry name" value="LolA"/>
    <property type="match status" value="1"/>
</dbReference>
<proteinExistence type="inferred from homology"/>
<evidence type="ECO:0000256" key="5">
    <source>
        <dbReference type="ARBA" id="ARBA00022448"/>
    </source>
</evidence>
<dbReference type="CDD" id="cd16325">
    <property type="entry name" value="LolA"/>
    <property type="match status" value="1"/>
</dbReference>
<dbReference type="GO" id="GO:0044874">
    <property type="term" value="P:lipoprotein localization to outer membrane"/>
    <property type="evidence" value="ECO:0007669"/>
    <property type="project" value="UniProtKB-UniRule"/>
</dbReference>
<keyword evidence="9 10" id="KW-0143">Chaperone</keyword>
<keyword evidence="12" id="KW-1185">Reference proteome</keyword>
<comment type="subcellular location">
    <subcellularLocation>
        <location evidence="1 10">Periplasm</location>
    </subcellularLocation>
</comment>
<evidence type="ECO:0000256" key="10">
    <source>
        <dbReference type="HAMAP-Rule" id="MF_00240"/>
    </source>
</evidence>
<keyword evidence="11" id="KW-0449">Lipoprotein</keyword>
<dbReference type="RefSeq" id="WP_177201178.1">
    <property type="nucleotide sequence ID" value="NZ_FOOU01000009.1"/>
</dbReference>
<evidence type="ECO:0000313" key="12">
    <source>
        <dbReference type="Proteomes" id="UP000198623"/>
    </source>
</evidence>
<evidence type="ECO:0000256" key="8">
    <source>
        <dbReference type="ARBA" id="ARBA00022927"/>
    </source>
</evidence>
<evidence type="ECO:0000256" key="6">
    <source>
        <dbReference type="ARBA" id="ARBA00022729"/>
    </source>
</evidence>
<dbReference type="NCBIfam" id="TIGR00547">
    <property type="entry name" value="lolA"/>
    <property type="match status" value="1"/>
</dbReference>
<dbReference type="Gene3D" id="2.50.20.10">
    <property type="entry name" value="Lipoprotein localisation LolA/LolB/LppX"/>
    <property type="match status" value="1"/>
</dbReference>
<accession>A0A1I2SZV5</accession>
<evidence type="ECO:0000256" key="4">
    <source>
        <dbReference type="ARBA" id="ARBA00014035"/>
    </source>
</evidence>
<dbReference type="STRING" id="1045558.SAMN05216175_10924"/>
<dbReference type="AlphaFoldDB" id="A0A1I2SZV5"/>
<dbReference type="InterPro" id="IPR004564">
    <property type="entry name" value="OM_lipoprot_carrier_LolA-like"/>
</dbReference>
<evidence type="ECO:0000256" key="2">
    <source>
        <dbReference type="ARBA" id="ARBA00007615"/>
    </source>
</evidence>
<evidence type="ECO:0000256" key="9">
    <source>
        <dbReference type="ARBA" id="ARBA00023186"/>
    </source>
</evidence>
<dbReference type="HAMAP" id="MF_00240">
    <property type="entry name" value="LolA"/>
    <property type="match status" value="1"/>
</dbReference>
<gene>
    <name evidence="10" type="primary">lolA</name>
    <name evidence="11" type="ORF">SAMN05216175_10924</name>
</gene>
<keyword evidence="6 10" id="KW-0732">Signal</keyword>
<dbReference type="Proteomes" id="UP000198623">
    <property type="component" value="Unassembled WGS sequence"/>
</dbReference>
<feature type="signal peptide" evidence="10">
    <location>
        <begin position="1"/>
        <end position="22"/>
    </location>
</feature>
<dbReference type="EMBL" id="FOOU01000009">
    <property type="protein sequence ID" value="SFG58324.1"/>
    <property type="molecule type" value="Genomic_DNA"/>
</dbReference>
<evidence type="ECO:0000256" key="1">
    <source>
        <dbReference type="ARBA" id="ARBA00004418"/>
    </source>
</evidence>
<organism evidence="11 12">
    <name type="scientific">Neptunomonas qingdaonensis</name>
    <dbReference type="NCBI Taxonomy" id="1045558"/>
    <lineage>
        <taxon>Bacteria</taxon>
        <taxon>Pseudomonadati</taxon>
        <taxon>Pseudomonadota</taxon>
        <taxon>Gammaproteobacteria</taxon>
        <taxon>Oceanospirillales</taxon>
        <taxon>Oceanospirillaceae</taxon>
        <taxon>Neptunomonas</taxon>
    </lineage>
</organism>
<comment type="subunit">
    <text evidence="3 10">Monomer.</text>
</comment>
<evidence type="ECO:0000313" key="11">
    <source>
        <dbReference type="EMBL" id="SFG58324.1"/>
    </source>
</evidence>
<keyword evidence="8 10" id="KW-0653">Protein transport</keyword>
<dbReference type="PANTHER" id="PTHR35869">
    <property type="entry name" value="OUTER-MEMBRANE LIPOPROTEIN CARRIER PROTEIN"/>
    <property type="match status" value="1"/>
</dbReference>
<keyword evidence="5 10" id="KW-0813">Transport</keyword>
<comment type="similarity">
    <text evidence="2 10">Belongs to the LolA family.</text>
</comment>
<reference evidence="12" key="1">
    <citation type="submission" date="2016-10" db="EMBL/GenBank/DDBJ databases">
        <authorList>
            <person name="Varghese N."/>
            <person name="Submissions S."/>
        </authorList>
    </citation>
    <scope>NUCLEOTIDE SEQUENCE [LARGE SCALE GENOMIC DNA]</scope>
    <source>
        <strain evidence="12">CGMCC 1.10971</strain>
    </source>
</reference>